<dbReference type="HOGENOM" id="CLU_794143_0_0_10"/>
<feature type="signal peptide" evidence="1">
    <location>
        <begin position="1"/>
        <end position="24"/>
    </location>
</feature>
<dbReference type="Proteomes" id="UP000002774">
    <property type="component" value="Chromosome"/>
</dbReference>
<feature type="chain" id="PRO_5003558132" evidence="1">
    <location>
        <begin position="25"/>
        <end position="349"/>
    </location>
</feature>
<gene>
    <name evidence="2" type="ORF">Mucpa_3873</name>
</gene>
<evidence type="ECO:0000313" key="3">
    <source>
        <dbReference type="Proteomes" id="UP000002774"/>
    </source>
</evidence>
<reference evidence="2" key="1">
    <citation type="submission" date="2011-09" db="EMBL/GenBank/DDBJ databases">
        <title>The permanent draft genome of Mucilaginibacter paludis DSM 18603.</title>
        <authorList>
            <consortium name="US DOE Joint Genome Institute (JGI-PGF)"/>
            <person name="Lucas S."/>
            <person name="Han J."/>
            <person name="Lapidus A."/>
            <person name="Bruce D."/>
            <person name="Goodwin L."/>
            <person name="Pitluck S."/>
            <person name="Peters L."/>
            <person name="Kyrpides N."/>
            <person name="Mavromatis K."/>
            <person name="Ivanova N."/>
            <person name="Mikhailova N."/>
            <person name="Held B."/>
            <person name="Detter J.C."/>
            <person name="Tapia R."/>
            <person name="Han C."/>
            <person name="Land M."/>
            <person name="Hauser L."/>
            <person name="Markowitz V."/>
            <person name="Cheng J.-F."/>
            <person name="Hugenholtz P."/>
            <person name="Woyke T."/>
            <person name="Wu D."/>
            <person name="Tindall B."/>
            <person name="Brambilla E."/>
            <person name="Klenk H.-P."/>
            <person name="Eisen J.A."/>
        </authorList>
    </citation>
    <scope>NUCLEOTIDE SEQUENCE [LARGE SCALE GENOMIC DNA]</scope>
    <source>
        <strain evidence="2">DSM 18603</strain>
    </source>
</reference>
<sequence>MKKLLLGLCALLSVAFLFLRFDNAPERKTRQVTVNKTLNGIDEVTARQMIANFDSNYLKDVGPKSLSVWYSVDQIRAINNLLIAEHASKNTDGVRFYFGCDKPAAGTTKLKTKLLLVSTVSRPFTDSTISTHVDYYTHTASFLNVEAGLLSNGNATQVMKHGGFLYNANAPAEGTCGNPSGHFLTSGLAYKWVQARCENNSNRDDSVYNTKSEWFPYCFLTSLFSVIADASHHFSGLRIYEGKGLVSKKAKKKNPRDVFILMPTQSAGQMDRDYPDCLEQYLPNGFCGDTAKVQVMPQIQKAKKVQKTKTILGVQNIQEKMQKTQAFAPPPIIHGGGYDEGELCPDVCN</sequence>
<dbReference type="AlphaFoldDB" id="H1Y056"/>
<dbReference type="OrthoDB" id="797391at2"/>
<organism evidence="2 3">
    <name type="scientific">Mucilaginibacter paludis DSM 18603</name>
    <dbReference type="NCBI Taxonomy" id="714943"/>
    <lineage>
        <taxon>Bacteria</taxon>
        <taxon>Pseudomonadati</taxon>
        <taxon>Bacteroidota</taxon>
        <taxon>Sphingobacteriia</taxon>
        <taxon>Sphingobacteriales</taxon>
        <taxon>Sphingobacteriaceae</taxon>
        <taxon>Mucilaginibacter</taxon>
    </lineage>
</organism>
<evidence type="ECO:0000256" key="1">
    <source>
        <dbReference type="SAM" id="SignalP"/>
    </source>
</evidence>
<accession>H1Y056</accession>
<dbReference type="EMBL" id="CM001403">
    <property type="protein sequence ID" value="EHQ27965.1"/>
    <property type="molecule type" value="Genomic_DNA"/>
</dbReference>
<evidence type="ECO:0000313" key="2">
    <source>
        <dbReference type="EMBL" id="EHQ27965.1"/>
    </source>
</evidence>
<proteinExistence type="predicted"/>
<name>H1Y056_9SPHI</name>
<protein>
    <submittedName>
        <fullName evidence="2">Uncharacterized protein</fullName>
    </submittedName>
</protein>
<dbReference type="RefSeq" id="WP_008508647.1">
    <property type="nucleotide sequence ID" value="NZ_CM001403.1"/>
</dbReference>
<keyword evidence="3" id="KW-1185">Reference proteome</keyword>
<dbReference type="STRING" id="714943.Mucpa_3873"/>
<keyword evidence="1" id="KW-0732">Signal</keyword>